<dbReference type="Proteomes" id="UP001469553">
    <property type="component" value="Unassembled WGS sequence"/>
</dbReference>
<evidence type="ECO:0000313" key="2">
    <source>
        <dbReference type="Proteomes" id="UP001469553"/>
    </source>
</evidence>
<evidence type="ECO:0000313" key="1">
    <source>
        <dbReference type="EMBL" id="MEQ2282098.1"/>
    </source>
</evidence>
<keyword evidence="2" id="KW-1185">Reference proteome</keyword>
<dbReference type="EMBL" id="JAHRIP010006070">
    <property type="protein sequence ID" value="MEQ2282098.1"/>
    <property type="molecule type" value="Genomic_DNA"/>
</dbReference>
<reference evidence="1 2" key="1">
    <citation type="submission" date="2021-06" db="EMBL/GenBank/DDBJ databases">
        <authorList>
            <person name="Palmer J.M."/>
        </authorList>
    </citation>
    <scope>NUCLEOTIDE SEQUENCE [LARGE SCALE GENOMIC DNA]</scope>
    <source>
        <strain evidence="1 2">AS_MEX2019</strain>
        <tissue evidence="1">Muscle</tissue>
    </source>
</reference>
<comment type="caution">
    <text evidence="1">The sequence shown here is derived from an EMBL/GenBank/DDBJ whole genome shotgun (WGS) entry which is preliminary data.</text>
</comment>
<proteinExistence type="predicted"/>
<name>A0ABV0XKV2_9TELE</name>
<organism evidence="1 2">
    <name type="scientific">Ameca splendens</name>
    <dbReference type="NCBI Taxonomy" id="208324"/>
    <lineage>
        <taxon>Eukaryota</taxon>
        <taxon>Metazoa</taxon>
        <taxon>Chordata</taxon>
        <taxon>Craniata</taxon>
        <taxon>Vertebrata</taxon>
        <taxon>Euteleostomi</taxon>
        <taxon>Actinopterygii</taxon>
        <taxon>Neopterygii</taxon>
        <taxon>Teleostei</taxon>
        <taxon>Neoteleostei</taxon>
        <taxon>Acanthomorphata</taxon>
        <taxon>Ovalentaria</taxon>
        <taxon>Atherinomorphae</taxon>
        <taxon>Cyprinodontiformes</taxon>
        <taxon>Goodeidae</taxon>
        <taxon>Ameca</taxon>
    </lineage>
</organism>
<gene>
    <name evidence="1" type="ORF">AMECASPLE_037003</name>
</gene>
<protein>
    <submittedName>
        <fullName evidence="1">Uncharacterized protein</fullName>
    </submittedName>
</protein>
<sequence>MTIGLILPLTANQSSWTLSSVERLAQRTHSTRPSTVNVKRSTNYVPTPYGIIQNATKGDASFKSDQKGLNVFSPFVH</sequence>
<accession>A0ABV0XKV2</accession>